<accession>A0A7J8QL84</accession>
<dbReference type="EMBL" id="JABEZZ010000012">
    <property type="protein sequence ID" value="MBA0601862.1"/>
    <property type="molecule type" value="Genomic_DNA"/>
</dbReference>
<name>A0A7J8QL84_GOSRA</name>
<dbReference type="Proteomes" id="UP000593578">
    <property type="component" value="Unassembled WGS sequence"/>
</dbReference>
<sequence>MPCHWQENSRNSSLEACGV</sequence>
<dbReference type="AlphaFoldDB" id="A0A7J8QL84"/>
<comment type="caution">
    <text evidence="1">The sequence shown here is derived from an EMBL/GenBank/DDBJ whole genome shotgun (WGS) entry which is preliminary data.</text>
</comment>
<proteinExistence type="predicted"/>
<organism evidence="1 2">
    <name type="scientific">Gossypium raimondii</name>
    <name type="common">Peruvian cotton</name>
    <name type="synonym">Gossypium klotzschianum subsp. raimondii</name>
    <dbReference type="NCBI Taxonomy" id="29730"/>
    <lineage>
        <taxon>Eukaryota</taxon>
        <taxon>Viridiplantae</taxon>
        <taxon>Streptophyta</taxon>
        <taxon>Embryophyta</taxon>
        <taxon>Tracheophyta</taxon>
        <taxon>Spermatophyta</taxon>
        <taxon>Magnoliopsida</taxon>
        <taxon>eudicotyledons</taxon>
        <taxon>Gunneridae</taxon>
        <taxon>Pentapetalae</taxon>
        <taxon>rosids</taxon>
        <taxon>malvids</taxon>
        <taxon>Malvales</taxon>
        <taxon>Malvaceae</taxon>
        <taxon>Malvoideae</taxon>
        <taxon>Gossypium</taxon>
    </lineage>
</organism>
<evidence type="ECO:0000313" key="1">
    <source>
        <dbReference type="EMBL" id="MBA0601862.1"/>
    </source>
</evidence>
<protein>
    <submittedName>
        <fullName evidence="1">Uncharacterized protein</fullName>
    </submittedName>
</protein>
<evidence type="ECO:0000313" key="2">
    <source>
        <dbReference type="Proteomes" id="UP000593578"/>
    </source>
</evidence>
<reference evidence="1 2" key="1">
    <citation type="journal article" date="2019" name="Genome Biol. Evol.">
        <title>Insights into the evolution of the New World diploid cottons (Gossypium, subgenus Houzingenia) based on genome sequencing.</title>
        <authorList>
            <person name="Grover C.E."/>
            <person name="Arick M.A. 2nd"/>
            <person name="Thrash A."/>
            <person name="Conover J.L."/>
            <person name="Sanders W.S."/>
            <person name="Peterson D.G."/>
            <person name="Frelichowski J.E."/>
            <person name="Scheffler J.A."/>
            <person name="Scheffler B.E."/>
            <person name="Wendel J.F."/>
        </authorList>
    </citation>
    <scope>NUCLEOTIDE SEQUENCE [LARGE SCALE GENOMIC DNA]</scope>
    <source>
        <strain evidence="1">8</strain>
        <tissue evidence="1">Leaf</tissue>
    </source>
</reference>
<gene>
    <name evidence="1" type="ORF">Gorai_005027</name>
</gene>